<sequence>MTGFLTEILSVHPQSPIGDSPGGACGSASLRRHLHCFGFPAGNLADVPVRPCWAFLS</sequence>
<evidence type="ECO:0000313" key="1">
    <source>
        <dbReference type="EMBL" id="MBO8477955.1"/>
    </source>
</evidence>
<proteinExistence type="predicted"/>
<dbReference type="AlphaFoldDB" id="A0A9D9ITK6"/>
<evidence type="ECO:0000313" key="2">
    <source>
        <dbReference type="Proteomes" id="UP000823771"/>
    </source>
</evidence>
<dbReference type="Proteomes" id="UP000823771">
    <property type="component" value="Unassembled WGS sequence"/>
</dbReference>
<protein>
    <submittedName>
        <fullName evidence="1">Uncharacterized protein</fullName>
    </submittedName>
</protein>
<reference evidence="1" key="2">
    <citation type="journal article" date="2021" name="PeerJ">
        <title>Extensive microbial diversity within the chicken gut microbiome revealed by metagenomics and culture.</title>
        <authorList>
            <person name="Gilroy R."/>
            <person name="Ravi A."/>
            <person name="Getino M."/>
            <person name="Pursley I."/>
            <person name="Horton D.L."/>
            <person name="Alikhan N.F."/>
            <person name="Baker D."/>
            <person name="Gharbi K."/>
            <person name="Hall N."/>
            <person name="Watson M."/>
            <person name="Adriaenssens E.M."/>
            <person name="Foster-Nyarko E."/>
            <person name="Jarju S."/>
            <person name="Secka A."/>
            <person name="Antonio M."/>
            <person name="Oren A."/>
            <person name="Chaudhuri R.R."/>
            <person name="La Ragione R."/>
            <person name="Hildebrand F."/>
            <person name="Pallen M.J."/>
        </authorList>
    </citation>
    <scope>NUCLEOTIDE SEQUENCE</scope>
    <source>
        <strain evidence="1">2478</strain>
    </source>
</reference>
<name>A0A9D9ITK6_9BACT</name>
<reference evidence="1" key="1">
    <citation type="submission" date="2020-10" db="EMBL/GenBank/DDBJ databases">
        <authorList>
            <person name="Gilroy R."/>
        </authorList>
    </citation>
    <scope>NUCLEOTIDE SEQUENCE</scope>
    <source>
        <strain evidence="1">2478</strain>
    </source>
</reference>
<accession>A0A9D9ITK6</accession>
<organism evidence="1 2">
    <name type="scientific">Candidatus Cryptobacteroides excrementipullorum</name>
    <dbReference type="NCBI Taxonomy" id="2840761"/>
    <lineage>
        <taxon>Bacteria</taxon>
        <taxon>Pseudomonadati</taxon>
        <taxon>Bacteroidota</taxon>
        <taxon>Bacteroidia</taxon>
        <taxon>Bacteroidales</taxon>
        <taxon>Candidatus Cryptobacteroides</taxon>
    </lineage>
</organism>
<dbReference type="EMBL" id="JADILZ010000030">
    <property type="protein sequence ID" value="MBO8477955.1"/>
    <property type="molecule type" value="Genomic_DNA"/>
</dbReference>
<comment type="caution">
    <text evidence="1">The sequence shown here is derived from an EMBL/GenBank/DDBJ whole genome shotgun (WGS) entry which is preliminary data.</text>
</comment>
<gene>
    <name evidence="1" type="ORF">IAB80_03590</name>
</gene>